<comment type="caution">
    <text evidence="2">The sequence shown here is derived from an EMBL/GenBank/DDBJ whole genome shotgun (WGS) entry which is preliminary data.</text>
</comment>
<accession>A0ABU8UU34</accession>
<feature type="domain" description="DUF7736" evidence="1">
    <location>
        <begin position="7"/>
        <end position="65"/>
    </location>
</feature>
<dbReference type="Proteomes" id="UP001376459">
    <property type="component" value="Unassembled WGS sequence"/>
</dbReference>
<dbReference type="EMBL" id="JBBKAK010000001">
    <property type="protein sequence ID" value="MEJ8671876.1"/>
    <property type="molecule type" value="Genomic_DNA"/>
</dbReference>
<proteinExistence type="predicted"/>
<dbReference type="InterPro" id="IPR056638">
    <property type="entry name" value="DUF7736"/>
</dbReference>
<sequence length="127" mass="13931">MATHTLPLADVLSITTERLLSRRHMEGIYETLRTMTGQDVFNHQIPTVADAVAPALMEQHPFLADLTPPAGADPADLMAWLIEAERVHGETITVTPIADRQHRDPIEDACDMVGAEKVFVVPVPPTD</sequence>
<keyword evidence="3" id="KW-1185">Reference proteome</keyword>
<reference evidence="2 3" key="1">
    <citation type="submission" date="2024-03" db="EMBL/GenBank/DDBJ databases">
        <title>Novel Streptomyces species of biotechnological and ecological value are a feature of Machair soil.</title>
        <authorList>
            <person name="Prole J.R."/>
            <person name="Goodfellow M."/>
            <person name="Allenby N."/>
            <person name="Ward A.C."/>
        </authorList>
    </citation>
    <scope>NUCLEOTIDE SEQUENCE [LARGE SCALE GENOMIC DNA]</scope>
    <source>
        <strain evidence="2 3">MS1.AVA.1</strain>
    </source>
</reference>
<name>A0ABU8UU34_9ACTN</name>
<gene>
    <name evidence="2" type="ORF">WKI71_36590</name>
</gene>
<evidence type="ECO:0000313" key="2">
    <source>
        <dbReference type="EMBL" id="MEJ8671876.1"/>
    </source>
</evidence>
<protein>
    <recommendedName>
        <fullName evidence="1">DUF7736 domain-containing protein</fullName>
    </recommendedName>
</protein>
<dbReference type="Pfam" id="PF24875">
    <property type="entry name" value="DUF7736"/>
    <property type="match status" value="1"/>
</dbReference>
<evidence type="ECO:0000259" key="1">
    <source>
        <dbReference type="Pfam" id="PF24875"/>
    </source>
</evidence>
<evidence type="ECO:0000313" key="3">
    <source>
        <dbReference type="Proteomes" id="UP001376459"/>
    </source>
</evidence>
<organism evidence="2 3">
    <name type="scientific">Streptomyces machairae</name>
    <dbReference type="NCBI Taxonomy" id="3134109"/>
    <lineage>
        <taxon>Bacteria</taxon>
        <taxon>Bacillati</taxon>
        <taxon>Actinomycetota</taxon>
        <taxon>Actinomycetes</taxon>
        <taxon>Kitasatosporales</taxon>
        <taxon>Streptomycetaceae</taxon>
        <taxon>Streptomyces</taxon>
    </lineage>
</organism>